<dbReference type="PANTHER" id="PTHR12469:SF2">
    <property type="entry name" value="SUCCINATE DEHYDROGENASE ASSEMBLY FACTOR 2, MITOCHONDRIAL"/>
    <property type="match status" value="1"/>
</dbReference>
<dbReference type="SUPFAM" id="SSF109910">
    <property type="entry name" value="YgfY-like"/>
    <property type="match status" value="1"/>
</dbReference>
<dbReference type="InterPro" id="IPR005631">
    <property type="entry name" value="SDH"/>
</dbReference>
<dbReference type="AlphaFoldDB" id="A0A081A3H9"/>
<evidence type="ECO:0000256" key="2">
    <source>
        <dbReference type="ARBA" id="ARBA00023186"/>
    </source>
</evidence>
<dbReference type="InterPro" id="IPR036714">
    <property type="entry name" value="SDH_sf"/>
</dbReference>
<reference evidence="3 4" key="1">
    <citation type="submission" date="2013-11" db="EMBL/GenBank/DDBJ databases">
        <title>The Genome Sequence of Phytophthora parasitica P1976.</title>
        <authorList>
            <consortium name="The Broad Institute Genomics Platform"/>
            <person name="Russ C."/>
            <person name="Tyler B."/>
            <person name="Panabieres F."/>
            <person name="Shan W."/>
            <person name="Tripathy S."/>
            <person name="Grunwald N."/>
            <person name="Machado M."/>
            <person name="Johnson C.S."/>
            <person name="Walker B."/>
            <person name="Young S."/>
            <person name="Zeng Q."/>
            <person name="Gargeya S."/>
            <person name="Fitzgerald M."/>
            <person name="Haas B."/>
            <person name="Abouelleil A."/>
            <person name="Allen A.W."/>
            <person name="Alvarado L."/>
            <person name="Arachchi H.M."/>
            <person name="Berlin A.M."/>
            <person name="Chapman S.B."/>
            <person name="Gainer-Dewar J."/>
            <person name="Goldberg J."/>
            <person name="Griggs A."/>
            <person name="Gujja S."/>
            <person name="Hansen M."/>
            <person name="Howarth C."/>
            <person name="Imamovic A."/>
            <person name="Ireland A."/>
            <person name="Larimer J."/>
            <person name="McCowan C."/>
            <person name="Murphy C."/>
            <person name="Pearson M."/>
            <person name="Poon T.W."/>
            <person name="Priest M."/>
            <person name="Roberts A."/>
            <person name="Saif S."/>
            <person name="Shea T."/>
            <person name="Sisk P."/>
            <person name="Sykes S."/>
            <person name="Wortman J."/>
            <person name="Nusbaum C."/>
            <person name="Birren B."/>
        </authorList>
    </citation>
    <scope>NUCLEOTIDE SEQUENCE [LARGE SCALE GENOMIC DNA]</scope>
    <source>
        <strain evidence="3 4">P1976</strain>
    </source>
</reference>
<dbReference type="GO" id="GO:0006099">
    <property type="term" value="P:tricarboxylic acid cycle"/>
    <property type="evidence" value="ECO:0007669"/>
    <property type="project" value="TreeGrafter"/>
</dbReference>
<dbReference type="GO" id="GO:0006121">
    <property type="term" value="P:mitochondrial electron transport, succinate to ubiquinone"/>
    <property type="evidence" value="ECO:0007669"/>
    <property type="project" value="TreeGrafter"/>
</dbReference>
<keyword evidence="2" id="KW-0143">Chaperone</keyword>
<dbReference type="Proteomes" id="UP000028582">
    <property type="component" value="Unassembled WGS sequence"/>
</dbReference>
<keyword evidence="1" id="KW-0496">Mitochondrion</keyword>
<proteinExistence type="predicted"/>
<evidence type="ECO:0000256" key="1">
    <source>
        <dbReference type="ARBA" id="ARBA00023128"/>
    </source>
</evidence>
<dbReference type="FunFam" id="1.10.150.250:FF:000004">
    <property type="entry name" value="Succinate dehydrogenase assembly factor 2, mitochondrial"/>
    <property type="match status" value="1"/>
</dbReference>
<dbReference type="PANTHER" id="PTHR12469">
    <property type="entry name" value="PROTEIN EMI5 HOMOLOG, MITOCHONDRIAL"/>
    <property type="match status" value="1"/>
</dbReference>
<dbReference type="GO" id="GO:0034553">
    <property type="term" value="P:mitochondrial respiratory chain complex II assembly"/>
    <property type="evidence" value="ECO:0007669"/>
    <property type="project" value="TreeGrafter"/>
</dbReference>
<evidence type="ECO:0008006" key="5">
    <source>
        <dbReference type="Google" id="ProtNLM"/>
    </source>
</evidence>
<dbReference type="Pfam" id="PF03937">
    <property type="entry name" value="Sdh5"/>
    <property type="match status" value="1"/>
</dbReference>
<sequence>MLRIKLTQVLAAARRSSRLQTLRALSTNPDVDDKAFLKSISQDQAKRALERSAAIRADHISAKGDFPASSQGDHQVDSDEANRKRIIYRSKQRGWLEVDLLLGRWASQNVMQLTSDELQQYEDILNEETIDIFNYISGKSAVPQRLDTPMMKRLQEYCLTSPLGKASIEGFAENKKFMSN</sequence>
<comment type="caution">
    <text evidence="3">The sequence shown here is derived from an EMBL/GenBank/DDBJ whole genome shotgun (WGS) entry which is preliminary data.</text>
</comment>
<name>A0A081A3H9_PHYNI</name>
<accession>A0A081A3H9</accession>
<gene>
    <name evidence="3" type="ORF">F444_10621</name>
</gene>
<dbReference type="OrthoDB" id="284292at2759"/>
<evidence type="ECO:0000313" key="3">
    <source>
        <dbReference type="EMBL" id="ETO73440.1"/>
    </source>
</evidence>
<dbReference type="EMBL" id="ANJA01001901">
    <property type="protein sequence ID" value="ETO73440.1"/>
    <property type="molecule type" value="Genomic_DNA"/>
</dbReference>
<protein>
    <recommendedName>
        <fullName evidence="5">Succinate dehydrogenase assembly factor 2, mitochondrial</fullName>
    </recommendedName>
</protein>
<dbReference type="Gene3D" id="1.10.150.250">
    <property type="entry name" value="Flavinator of succinate dehydrogenase"/>
    <property type="match status" value="1"/>
</dbReference>
<organism evidence="3 4">
    <name type="scientific">Phytophthora nicotianae P1976</name>
    <dbReference type="NCBI Taxonomy" id="1317066"/>
    <lineage>
        <taxon>Eukaryota</taxon>
        <taxon>Sar</taxon>
        <taxon>Stramenopiles</taxon>
        <taxon>Oomycota</taxon>
        <taxon>Peronosporomycetes</taxon>
        <taxon>Peronosporales</taxon>
        <taxon>Peronosporaceae</taxon>
        <taxon>Phytophthora</taxon>
    </lineage>
</organism>
<evidence type="ECO:0000313" key="4">
    <source>
        <dbReference type="Proteomes" id="UP000028582"/>
    </source>
</evidence>
<dbReference type="GO" id="GO:0005739">
    <property type="term" value="C:mitochondrion"/>
    <property type="evidence" value="ECO:0007669"/>
    <property type="project" value="TreeGrafter"/>
</dbReference>